<evidence type="ECO:0008006" key="3">
    <source>
        <dbReference type="Google" id="ProtNLM"/>
    </source>
</evidence>
<keyword evidence="2" id="KW-1185">Reference proteome</keyword>
<proteinExistence type="predicted"/>
<accession>A0ABW0BPN3</accession>
<protein>
    <recommendedName>
        <fullName evidence="3">SMI1/KNR4 family protein</fullName>
    </recommendedName>
</protein>
<evidence type="ECO:0000313" key="1">
    <source>
        <dbReference type="EMBL" id="MFC5179185.1"/>
    </source>
</evidence>
<gene>
    <name evidence="1" type="ORF">ACFPGP_21060</name>
</gene>
<dbReference type="Proteomes" id="UP001596087">
    <property type="component" value="Unassembled WGS sequence"/>
</dbReference>
<evidence type="ECO:0000313" key="2">
    <source>
        <dbReference type="Proteomes" id="UP001596087"/>
    </source>
</evidence>
<comment type="caution">
    <text evidence="1">The sequence shown here is derived from an EMBL/GenBank/DDBJ whole genome shotgun (WGS) entry which is preliminary data.</text>
</comment>
<reference evidence="2" key="1">
    <citation type="journal article" date="2019" name="Int. J. Syst. Evol. Microbiol.">
        <title>The Global Catalogue of Microorganisms (GCM) 10K type strain sequencing project: providing services to taxonomists for standard genome sequencing and annotation.</title>
        <authorList>
            <consortium name="The Broad Institute Genomics Platform"/>
            <consortium name="The Broad Institute Genome Sequencing Center for Infectious Disease"/>
            <person name="Wu L."/>
            <person name="Ma J."/>
        </authorList>
    </citation>
    <scope>NUCLEOTIDE SEQUENCE [LARGE SCALE GENOMIC DNA]</scope>
    <source>
        <strain evidence="2">DFY41</strain>
    </source>
</reference>
<dbReference type="InterPro" id="IPR037883">
    <property type="entry name" value="Knr4/Smi1-like_sf"/>
</dbReference>
<dbReference type="RefSeq" id="WP_378593109.1">
    <property type="nucleotide sequence ID" value="NZ_JBHSKD010000027.1"/>
</dbReference>
<dbReference type="SUPFAM" id="SSF160631">
    <property type="entry name" value="SMI1/KNR4-like"/>
    <property type="match status" value="1"/>
</dbReference>
<dbReference type="EMBL" id="JBHSKD010000027">
    <property type="protein sequence ID" value="MFC5179185.1"/>
    <property type="molecule type" value="Genomic_DNA"/>
</dbReference>
<name>A0ABW0BPN3_9ACTN</name>
<organism evidence="1 2">
    <name type="scientific">Nocardioides taihuensis</name>
    <dbReference type="NCBI Taxonomy" id="1835606"/>
    <lineage>
        <taxon>Bacteria</taxon>
        <taxon>Bacillati</taxon>
        <taxon>Actinomycetota</taxon>
        <taxon>Actinomycetes</taxon>
        <taxon>Propionibacteriales</taxon>
        <taxon>Nocardioidaceae</taxon>
        <taxon>Nocardioides</taxon>
    </lineage>
</organism>
<sequence>MDLDALQPTSPPLSAASAAEVAGAARTLGTRFPAGYGEFAQRFGSGAVGDIVRVYGPDRVVEMTHEWRERVREYWFWETEGTGVTREQLQARGVLVADTFNGDEVCFVDSAPDRCVVLPRDSDNAVVVTGGMANVLTWLLESGELVEPVTALTFDPFPAAD</sequence>